<keyword evidence="1" id="KW-0227">DNA damage</keyword>
<dbReference type="InterPro" id="IPR050356">
    <property type="entry name" value="SulA_CellDiv_inhibitor"/>
</dbReference>
<dbReference type="RefSeq" id="WP_252082946.1">
    <property type="nucleotide sequence ID" value="NZ_CP092418.1"/>
</dbReference>
<name>A0ABY4V8E8_9GAMM</name>
<dbReference type="EMBL" id="CP092418">
    <property type="protein sequence ID" value="USD20533.1"/>
    <property type="molecule type" value="Genomic_DNA"/>
</dbReference>
<keyword evidence="3" id="KW-1185">Reference proteome</keyword>
<dbReference type="InterPro" id="IPR027417">
    <property type="entry name" value="P-loop_NTPase"/>
</dbReference>
<reference evidence="2" key="1">
    <citation type="submission" date="2022-02" db="EMBL/GenBank/DDBJ databases">
        <title>Coral-associated bacteria.</title>
        <authorList>
            <person name="Tang K."/>
            <person name="Wang X."/>
        </authorList>
    </citation>
    <scope>NUCLEOTIDE SEQUENCE</scope>
    <source>
        <strain evidence="2">SCSIO 43006</strain>
    </source>
</reference>
<dbReference type="InterPro" id="IPR047610">
    <property type="entry name" value="ImuA_translesion"/>
</dbReference>
<gene>
    <name evidence="2" type="primary">imuA</name>
    <name evidence="2" type="ORF">MJO52_15830</name>
</gene>
<accession>A0ABY4V8E8</accession>
<dbReference type="SUPFAM" id="SSF52540">
    <property type="entry name" value="P-loop containing nucleoside triphosphate hydrolases"/>
    <property type="match status" value="1"/>
</dbReference>
<dbReference type="PANTHER" id="PTHR35369">
    <property type="entry name" value="BLR3025 PROTEIN-RELATED"/>
    <property type="match status" value="1"/>
</dbReference>
<dbReference type="Gene3D" id="3.40.50.300">
    <property type="entry name" value="P-loop containing nucleotide triphosphate hydrolases"/>
    <property type="match status" value="1"/>
</dbReference>
<dbReference type="PANTHER" id="PTHR35369:SF3">
    <property type="entry name" value="TRANSLESION DNA SYNTHESIS-ASSOCIATED PROTEIN IMUA"/>
    <property type="match status" value="1"/>
</dbReference>
<dbReference type="Proteomes" id="UP001055658">
    <property type="component" value="Chromosome"/>
</dbReference>
<evidence type="ECO:0000313" key="2">
    <source>
        <dbReference type="EMBL" id="USD20533.1"/>
    </source>
</evidence>
<evidence type="ECO:0000313" key="3">
    <source>
        <dbReference type="Proteomes" id="UP001055658"/>
    </source>
</evidence>
<sequence length="235" mass="26196">MNKAKNFIQNNHLENQANPSIRLRHFRGKKACQAANEPQNAGATTGFTSLDVLLKDHGWPHGSTTELLVPQASSNTLSLLLPMLAELTQKGEMVILIKPPFTPCASELAQHGIQLEQLLLVYPRDKRDCLWAIEQSLQSGGCSAVLSWQGEQAISYRELQRLQQSAEASGCLHFHFRPQSEDPRPSPATLRLQLHSKPEQLTLRLLKQVGGLSGQHLQLNLLQHSTSKRHHLALH</sequence>
<dbReference type="InterPro" id="IPR017166">
    <property type="entry name" value="UCP037290"/>
</dbReference>
<protein>
    <submittedName>
        <fullName evidence="2">Translesion DNA synthesis-associated protein ImuA</fullName>
    </submittedName>
</protein>
<dbReference type="PIRSF" id="PIRSF037290">
    <property type="entry name" value="UCP037290"/>
    <property type="match status" value="1"/>
</dbReference>
<proteinExistence type="predicted"/>
<evidence type="ECO:0000256" key="1">
    <source>
        <dbReference type="ARBA" id="ARBA00022763"/>
    </source>
</evidence>
<organism evidence="2 3">
    <name type="scientific">Microbulbifer variabilis</name>
    <dbReference type="NCBI Taxonomy" id="266805"/>
    <lineage>
        <taxon>Bacteria</taxon>
        <taxon>Pseudomonadati</taxon>
        <taxon>Pseudomonadota</taxon>
        <taxon>Gammaproteobacteria</taxon>
        <taxon>Cellvibrionales</taxon>
        <taxon>Microbulbiferaceae</taxon>
        <taxon>Microbulbifer</taxon>
    </lineage>
</organism>
<dbReference type="NCBIfam" id="NF033429">
    <property type="entry name" value="ImuA_translesion"/>
    <property type="match status" value="1"/>
</dbReference>